<dbReference type="RefSeq" id="XP_068360730.1">
    <property type="nucleotide sequence ID" value="XM_068492385.1"/>
</dbReference>
<accession>A0A1J4K9H4</accession>
<keyword evidence="3" id="KW-1185">Reference proteome</keyword>
<name>A0A1J4K9H4_9EUKA</name>
<keyword evidence="1" id="KW-0175">Coiled coil</keyword>
<proteinExistence type="predicted"/>
<comment type="caution">
    <text evidence="2">The sequence shown here is derived from an EMBL/GenBank/DDBJ whole genome shotgun (WGS) entry which is preliminary data.</text>
</comment>
<feature type="coiled-coil region" evidence="1">
    <location>
        <begin position="157"/>
        <end position="246"/>
    </location>
</feature>
<dbReference type="EMBL" id="MLAK01000693">
    <property type="protein sequence ID" value="OHT07594.1"/>
    <property type="molecule type" value="Genomic_DNA"/>
</dbReference>
<evidence type="ECO:0000313" key="3">
    <source>
        <dbReference type="Proteomes" id="UP000179807"/>
    </source>
</evidence>
<evidence type="ECO:0000313" key="2">
    <source>
        <dbReference type="EMBL" id="OHT07594.1"/>
    </source>
</evidence>
<dbReference type="Proteomes" id="UP000179807">
    <property type="component" value="Unassembled WGS sequence"/>
</dbReference>
<feature type="coiled-coil region" evidence="1">
    <location>
        <begin position="449"/>
        <end position="507"/>
    </location>
</feature>
<evidence type="ECO:0000256" key="1">
    <source>
        <dbReference type="SAM" id="Coils"/>
    </source>
</evidence>
<sequence length="515" mass="61150">MSEKTKNYAKVLYSRRQRRVEASQQQPSSVNHEMISHVPKQPIRETVNTYQRHPNYNDENELPQYANNYVDQKRYRKPVNNLNNVNYVHMHQNKQMAPIESSEYDSSCYDASNNSSISKYENKPIEMINQINLPTSNELQHAPYPQRIDDFIDPQEFELLKEKNASLEAQLQKLQASMKINSDGVDYKSTIQSQAMQLEEAYKRIADLEIQLESKEKMIQCTTDAIAQFQSEINELTLKYKSQGNELLLAQSRNKDLELMLEDMKTTQETIHQRQLPSDQRKFQTDDNRIDDRQNRYYDEIPENSQHYKQKSHQYEIDYNNNDDQYYNHRRFNDPPIDNMNIASYNKPLNTSMYNNDQIDNYRNINDQPMYSRNEPGPRFRQNRDDYTKSNDQGLIQRQAFGNNSQVENASNQRPVEIHAAMRDNLKFGDDTSERRDYFDHNIVRNLRDDEIQNQLDAFLNEKQEKERKLCRAPEKGISTNRARIMKEQLEDEIEDLTKKISIVKREMKQRGLYC</sequence>
<dbReference type="VEuPathDB" id="TrichDB:TRFO_05255"/>
<protein>
    <recommendedName>
        <fullName evidence="4">Enkurin domain-containing protein</fullName>
    </recommendedName>
</protein>
<gene>
    <name evidence="2" type="ORF">TRFO_05255</name>
</gene>
<organism evidence="2 3">
    <name type="scientific">Tritrichomonas foetus</name>
    <dbReference type="NCBI Taxonomy" id="1144522"/>
    <lineage>
        <taxon>Eukaryota</taxon>
        <taxon>Metamonada</taxon>
        <taxon>Parabasalia</taxon>
        <taxon>Tritrichomonadida</taxon>
        <taxon>Tritrichomonadidae</taxon>
        <taxon>Tritrichomonas</taxon>
    </lineage>
</organism>
<dbReference type="AlphaFoldDB" id="A0A1J4K9H4"/>
<dbReference type="GeneID" id="94827089"/>
<reference evidence="2" key="1">
    <citation type="submission" date="2016-10" db="EMBL/GenBank/DDBJ databases">
        <authorList>
            <person name="Benchimol M."/>
            <person name="Almeida L.G."/>
            <person name="Vasconcelos A.T."/>
            <person name="Perreira-Neves A."/>
            <person name="Rosa I.A."/>
            <person name="Tasca T."/>
            <person name="Bogo M.R."/>
            <person name="de Souza W."/>
        </authorList>
    </citation>
    <scope>NUCLEOTIDE SEQUENCE [LARGE SCALE GENOMIC DNA]</scope>
    <source>
        <strain evidence="2">K</strain>
    </source>
</reference>
<evidence type="ECO:0008006" key="4">
    <source>
        <dbReference type="Google" id="ProtNLM"/>
    </source>
</evidence>